<evidence type="ECO:0000313" key="8">
    <source>
        <dbReference type="Proteomes" id="UP000198748"/>
    </source>
</evidence>
<dbReference type="NCBIfam" id="TIGR02985">
    <property type="entry name" value="Sig70_bacteroi1"/>
    <property type="match status" value="1"/>
</dbReference>
<dbReference type="InterPro" id="IPR014327">
    <property type="entry name" value="RNA_pol_sigma70_bacteroid"/>
</dbReference>
<dbReference type="STRING" id="659014.SAMN04487996_10787"/>
<keyword evidence="8" id="KW-1185">Reference proteome</keyword>
<dbReference type="Gene3D" id="1.10.1740.10">
    <property type="match status" value="1"/>
</dbReference>
<feature type="domain" description="RNA polymerase sigma-70 region 2" evidence="5">
    <location>
        <begin position="19"/>
        <end position="84"/>
    </location>
</feature>
<dbReference type="InterPro" id="IPR013325">
    <property type="entry name" value="RNA_pol_sigma_r2"/>
</dbReference>
<protein>
    <submittedName>
        <fullName evidence="7">RNA polymerase sigma-70 factor, ECF subfamily</fullName>
    </submittedName>
</protein>
<dbReference type="Gene3D" id="1.10.10.10">
    <property type="entry name" value="Winged helix-like DNA-binding domain superfamily/Winged helix DNA-binding domain"/>
    <property type="match status" value="1"/>
</dbReference>
<organism evidence="7 8">
    <name type="scientific">Dyadobacter soli</name>
    <dbReference type="NCBI Taxonomy" id="659014"/>
    <lineage>
        <taxon>Bacteria</taxon>
        <taxon>Pseudomonadati</taxon>
        <taxon>Bacteroidota</taxon>
        <taxon>Cytophagia</taxon>
        <taxon>Cytophagales</taxon>
        <taxon>Spirosomataceae</taxon>
        <taxon>Dyadobacter</taxon>
    </lineage>
</organism>
<dbReference type="SUPFAM" id="SSF88659">
    <property type="entry name" value="Sigma3 and sigma4 domains of RNA polymerase sigma factors"/>
    <property type="match status" value="1"/>
</dbReference>
<dbReference type="InterPro" id="IPR036388">
    <property type="entry name" value="WH-like_DNA-bd_sf"/>
</dbReference>
<reference evidence="8" key="1">
    <citation type="submission" date="2016-10" db="EMBL/GenBank/DDBJ databases">
        <authorList>
            <person name="Varghese N."/>
            <person name="Submissions S."/>
        </authorList>
    </citation>
    <scope>NUCLEOTIDE SEQUENCE [LARGE SCALE GENOMIC DNA]</scope>
    <source>
        <strain evidence="8">DSM 25329</strain>
    </source>
</reference>
<evidence type="ECO:0000256" key="4">
    <source>
        <dbReference type="ARBA" id="ARBA00023163"/>
    </source>
</evidence>
<dbReference type="GO" id="GO:0016987">
    <property type="term" value="F:sigma factor activity"/>
    <property type="evidence" value="ECO:0007669"/>
    <property type="project" value="UniProtKB-KW"/>
</dbReference>
<evidence type="ECO:0000259" key="5">
    <source>
        <dbReference type="Pfam" id="PF04542"/>
    </source>
</evidence>
<dbReference type="InterPro" id="IPR013249">
    <property type="entry name" value="RNA_pol_sigma70_r4_t2"/>
</dbReference>
<evidence type="ECO:0000256" key="1">
    <source>
        <dbReference type="ARBA" id="ARBA00010641"/>
    </source>
</evidence>
<dbReference type="Pfam" id="PF08281">
    <property type="entry name" value="Sigma70_r4_2"/>
    <property type="match status" value="1"/>
</dbReference>
<dbReference type="SUPFAM" id="SSF88946">
    <property type="entry name" value="Sigma2 domain of RNA polymerase sigma factors"/>
    <property type="match status" value="1"/>
</dbReference>
<dbReference type="AlphaFoldDB" id="A0A1G7G1G1"/>
<evidence type="ECO:0000256" key="3">
    <source>
        <dbReference type="ARBA" id="ARBA00023082"/>
    </source>
</evidence>
<keyword evidence="4" id="KW-0804">Transcription</keyword>
<dbReference type="InterPro" id="IPR007627">
    <property type="entry name" value="RNA_pol_sigma70_r2"/>
</dbReference>
<comment type="similarity">
    <text evidence="1">Belongs to the sigma-70 factor family. ECF subfamily.</text>
</comment>
<dbReference type="InterPro" id="IPR013324">
    <property type="entry name" value="RNA_pol_sigma_r3/r4-like"/>
</dbReference>
<keyword evidence="3" id="KW-0731">Sigma factor</keyword>
<keyword evidence="2" id="KW-0805">Transcription regulation</keyword>
<evidence type="ECO:0000313" key="7">
    <source>
        <dbReference type="EMBL" id="SDE81953.1"/>
    </source>
</evidence>
<gene>
    <name evidence="7" type="ORF">SAMN04487996_10787</name>
</gene>
<dbReference type="EMBL" id="FNAN01000007">
    <property type="protein sequence ID" value="SDE81953.1"/>
    <property type="molecule type" value="Genomic_DNA"/>
</dbReference>
<dbReference type="PANTHER" id="PTHR43133">
    <property type="entry name" value="RNA POLYMERASE ECF-TYPE SIGMA FACTO"/>
    <property type="match status" value="1"/>
</dbReference>
<proteinExistence type="inferred from homology"/>
<evidence type="ECO:0000259" key="6">
    <source>
        <dbReference type="Pfam" id="PF08281"/>
    </source>
</evidence>
<feature type="domain" description="RNA polymerase sigma factor 70 region 4 type 2" evidence="6">
    <location>
        <begin position="119"/>
        <end position="164"/>
    </location>
</feature>
<name>A0A1G7G1G1_9BACT</name>
<sequence length="173" mass="19902">MHNHPSQLITINEHSFEMLYTTYATKLFRLCCAYLRDEEEAKEIVQGIFQSLWERRAELEIRSAPENYLIRAAKLQVNKHFRDKAIHDKHLALIGMQAAVQENTTEEMVSFQQLSGRVSGLLAQLPAATQRIFQLSREQGMANREIAEEMQVSVKTVEYHISKSIALLRSGLE</sequence>
<dbReference type="Proteomes" id="UP000198748">
    <property type="component" value="Unassembled WGS sequence"/>
</dbReference>
<dbReference type="InterPro" id="IPR039425">
    <property type="entry name" value="RNA_pol_sigma-70-like"/>
</dbReference>
<evidence type="ECO:0000256" key="2">
    <source>
        <dbReference type="ARBA" id="ARBA00023015"/>
    </source>
</evidence>
<dbReference type="Pfam" id="PF04542">
    <property type="entry name" value="Sigma70_r2"/>
    <property type="match status" value="1"/>
</dbReference>
<dbReference type="InterPro" id="IPR014284">
    <property type="entry name" value="RNA_pol_sigma-70_dom"/>
</dbReference>
<dbReference type="GO" id="GO:0003677">
    <property type="term" value="F:DNA binding"/>
    <property type="evidence" value="ECO:0007669"/>
    <property type="project" value="InterPro"/>
</dbReference>
<dbReference type="GO" id="GO:0006352">
    <property type="term" value="P:DNA-templated transcription initiation"/>
    <property type="evidence" value="ECO:0007669"/>
    <property type="project" value="InterPro"/>
</dbReference>
<dbReference type="NCBIfam" id="TIGR02937">
    <property type="entry name" value="sigma70-ECF"/>
    <property type="match status" value="1"/>
</dbReference>
<dbReference type="PANTHER" id="PTHR43133:SF46">
    <property type="entry name" value="RNA POLYMERASE SIGMA-70 FACTOR ECF SUBFAMILY"/>
    <property type="match status" value="1"/>
</dbReference>
<accession>A0A1G7G1G1</accession>